<evidence type="ECO:0000313" key="3">
    <source>
        <dbReference type="Proteomes" id="UP000015101"/>
    </source>
</evidence>
<dbReference type="KEGG" id="hro:HELRODRAFT_174092"/>
<name>T1F7L3_HELRO</name>
<accession>T1F7L3</accession>
<sequence>MAQHMTYQFERTLLFHSGSILAFSNDGSIQSDTTWKCSPSAPTLDSNNNSWYDVDYDDASWLSAVDQYPGSPYMGVMRIWLKDEEDMYCLWNIFAVEPGHCGISARHFTTTPSPRCSLKFNLMHYEVNSNYIFYVK</sequence>
<reference evidence="2" key="3">
    <citation type="submission" date="2015-06" db="UniProtKB">
        <authorList>
            <consortium name="EnsemblMetazoa"/>
        </authorList>
    </citation>
    <scope>IDENTIFICATION</scope>
</reference>
<reference evidence="1 3" key="2">
    <citation type="journal article" date="2013" name="Nature">
        <title>Insights into bilaterian evolution from three spiralian genomes.</title>
        <authorList>
            <person name="Simakov O."/>
            <person name="Marletaz F."/>
            <person name="Cho S.J."/>
            <person name="Edsinger-Gonzales E."/>
            <person name="Havlak P."/>
            <person name="Hellsten U."/>
            <person name="Kuo D.H."/>
            <person name="Larsson T."/>
            <person name="Lv J."/>
            <person name="Arendt D."/>
            <person name="Savage R."/>
            <person name="Osoegawa K."/>
            <person name="de Jong P."/>
            <person name="Grimwood J."/>
            <person name="Chapman J.A."/>
            <person name="Shapiro H."/>
            <person name="Aerts A."/>
            <person name="Otillar R.P."/>
            <person name="Terry A.Y."/>
            <person name="Boore J.L."/>
            <person name="Grigoriev I.V."/>
            <person name="Lindberg D.R."/>
            <person name="Seaver E.C."/>
            <person name="Weisblat D.A."/>
            <person name="Putnam N.H."/>
            <person name="Rokhsar D.S."/>
        </authorList>
    </citation>
    <scope>NUCLEOTIDE SEQUENCE</scope>
</reference>
<proteinExistence type="predicted"/>
<dbReference type="EMBL" id="AMQM01004809">
    <property type="status" value="NOT_ANNOTATED_CDS"/>
    <property type="molecule type" value="Genomic_DNA"/>
</dbReference>
<protein>
    <submittedName>
        <fullName evidence="1 2">Uncharacterized protein</fullName>
    </submittedName>
</protein>
<reference evidence="3" key="1">
    <citation type="submission" date="2012-12" db="EMBL/GenBank/DDBJ databases">
        <authorList>
            <person name="Hellsten U."/>
            <person name="Grimwood J."/>
            <person name="Chapman J.A."/>
            <person name="Shapiro H."/>
            <person name="Aerts A."/>
            <person name="Otillar R.P."/>
            <person name="Terry A.Y."/>
            <person name="Boore J.L."/>
            <person name="Simakov O."/>
            <person name="Marletaz F."/>
            <person name="Cho S.-J."/>
            <person name="Edsinger-Gonzales E."/>
            <person name="Havlak P."/>
            <person name="Kuo D.-H."/>
            <person name="Larsson T."/>
            <person name="Lv J."/>
            <person name="Arendt D."/>
            <person name="Savage R."/>
            <person name="Osoegawa K."/>
            <person name="de Jong P."/>
            <person name="Lindberg D.R."/>
            <person name="Seaver E.C."/>
            <person name="Weisblat D.A."/>
            <person name="Putnam N.H."/>
            <person name="Grigoriev I.V."/>
            <person name="Rokhsar D.S."/>
        </authorList>
    </citation>
    <scope>NUCLEOTIDE SEQUENCE</scope>
</reference>
<dbReference type="InParanoid" id="T1F7L3"/>
<gene>
    <name evidence="2" type="primary">20204812</name>
    <name evidence="1" type="ORF">HELRODRAFT_174092</name>
</gene>
<evidence type="ECO:0000313" key="2">
    <source>
        <dbReference type="EnsemblMetazoa" id="HelroP174092"/>
    </source>
</evidence>
<dbReference type="CTD" id="20204812"/>
<dbReference type="RefSeq" id="XP_009018885.1">
    <property type="nucleotide sequence ID" value="XM_009020637.1"/>
</dbReference>
<evidence type="ECO:0000313" key="1">
    <source>
        <dbReference type="EMBL" id="ESO03192.1"/>
    </source>
</evidence>
<dbReference type="AlphaFoldDB" id="T1F7L3"/>
<dbReference type="HOGENOM" id="CLU_1877665_0_0_1"/>
<dbReference type="EnsemblMetazoa" id="HelroT174092">
    <property type="protein sequence ID" value="HelroP174092"/>
    <property type="gene ID" value="HelroG174092"/>
</dbReference>
<keyword evidence="3" id="KW-1185">Reference proteome</keyword>
<organism evidence="2 3">
    <name type="scientific">Helobdella robusta</name>
    <name type="common">Californian leech</name>
    <dbReference type="NCBI Taxonomy" id="6412"/>
    <lineage>
        <taxon>Eukaryota</taxon>
        <taxon>Metazoa</taxon>
        <taxon>Spiralia</taxon>
        <taxon>Lophotrochozoa</taxon>
        <taxon>Annelida</taxon>
        <taxon>Clitellata</taxon>
        <taxon>Hirudinea</taxon>
        <taxon>Rhynchobdellida</taxon>
        <taxon>Glossiphoniidae</taxon>
        <taxon>Helobdella</taxon>
    </lineage>
</organism>
<dbReference type="Proteomes" id="UP000015101">
    <property type="component" value="Unassembled WGS sequence"/>
</dbReference>
<dbReference type="EMBL" id="KB096676">
    <property type="protein sequence ID" value="ESO03192.1"/>
    <property type="molecule type" value="Genomic_DNA"/>
</dbReference>
<dbReference type="GeneID" id="20204812"/>